<dbReference type="InterPro" id="IPR018584">
    <property type="entry name" value="GT87"/>
</dbReference>
<evidence type="ECO:0000256" key="6">
    <source>
        <dbReference type="ARBA" id="ARBA00023136"/>
    </source>
</evidence>
<feature type="transmembrane region" description="Helical" evidence="9">
    <location>
        <begin position="305"/>
        <end position="338"/>
    </location>
</feature>
<comment type="similarity">
    <text evidence="7">Belongs to the glycosyltransferase 87 family.</text>
</comment>
<accession>A0AAV2WJ71</accession>
<feature type="region of interest" description="Disordered" evidence="8">
    <location>
        <begin position="410"/>
        <end position="449"/>
    </location>
</feature>
<feature type="transmembrane region" description="Helical" evidence="9">
    <location>
        <begin position="350"/>
        <end position="370"/>
    </location>
</feature>
<keyword evidence="4 9" id="KW-0812">Transmembrane</keyword>
<protein>
    <submittedName>
        <fullName evidence="10">Mannosyltransferase</fullName>
    </submittedName>
</protein>
<reference evidence="10" key="2">
    <citation type="submission" date="2015-09" db="EMBL/GenBank/DDBJ databases">
        <title>Draft genome sequence of Mycobacterium neoaurum DSM 44074.</title>
        <authorList>
            <person name="Croce O."/>
            <person name="Robert C."/>
            <person name="Raoult D."/>
            <person name="Drancourt M."/>
        </authorList>
    </citation>
    <scope>NUCLEOTIDE SEQUENCE</scope>
    <source>
        <strain evidence="10">DSM 44074</strain>
    </source>
</reference>
<dbReference type="Pfam" id="PF09594">
    <property type="entry name" value="GT87"/>
    <property type="match status" value="1"/>
</dbReference>
<reference evidence="10" key="1">
    <citation type="submission" date="2014-05" db="EMBL/GenBank/DDBJ databases">
        <authorList>
            <person name="Urmite Genomes"/>
        </authorList>
    </citation>
    <scope>NUCLEOTIDE SEQUENCE</scope>
    <source>
        <strain evidence="10">DSM 44074</strain>
    </source>
</reference>
<evidence type="ECO:0000256" key="5">
    <source>
        <dbReference type="ARBA" id="ARBA00022989"/>
    </source>
</evidence>
<dbReference type="GO" id="GO:0005886">
    <property type="term" value="C:plasma membrane"/>
    <property type="evidence" value="ECO:0007669"/>
    <property type="project" value="UniProtKB-SubCell"/>
</dbReference>
<evidence type="ECO:0000313" key="10">
    <source>
        <dbReference type="EMBL" id="CDQ44230.1"/>
    </source>
</evidence>
<evidence type="ECO:0000256" key="8">
    <source>
        <dbReference type="SAM" id="MobiDB-lite"/>
    </source>
</evidence>
<dbReference type="RefSeq" id="WP_191293422.1">
    <property type="nucleotide sequence ID" value="NZ_JAQIIW010000002.1"/>
</dbReference>
<proteinExistence type="inferred from homology"/>
<dbReference type="EMBL" id="LK021338">
    <property type="protein sequence ID" value="CDQ44230.1"/>
    <property type="molecule type" value="Genomic_DNA"/>
</dbReference>
<evidence type="ECO:0000256" key="7">
    <source>
        <dbReference type="ARBA" id="ARBA00024033"/>
    </source>
</evidence>
<evidence type="ECO:0000256" key="9">
    <source>
        <dbReference type="SAM" id="Phobius"/>
    </source>
</evidence>
<keyword evidence="6 9" id="KW-0472">Membrane</keyword>
<keyword evidence="5 9" id="KW-1133">Transmembrane helix</keyword>
<feature type="transmembrane region" description="Helical" evidence="9">
    <location>
        <begin position="25"/>
        <end position="48"/>
    </location>
</feature>
<dbReference type="GO" id="GO:0016758">
    <property type="term" value="F:hexosyltransferase activity"/>
    <property type="evidence" value="ECO:0007669"/>
    <property type="project" value="InterPro"/>
</dbReference>
<name>A0AAV2WJ71_MYCNE</name>
<feature type="transmembrane region" description="Helical" evidence="9">
    <location>
        <begin position="274"/>
        <end position="293"/>
    </location>
</feature>
<sequence>MVTYSRPVSTDSVPSARDRFARLKALAPVIFAISAVLRVASTMGYYLVEGDAFFDLRIYVLGGAALNNPGTLYEFFYTDPLKNEQLPFTYPPFAAILFYPLHLLPFGLTALLWQLALVGAVYATVRLSQRFVGGGSRRIAMLWSAVAIWMEPPGGSIQVGQIGIFLMLAVLYAAYSTRWWLSGLLIGVTAGIKLTPAITGLYFVGVRRWGTALFSGVVFFATVGIGYLLLPDETRRYFPGRMSEAGHDLPVGSVWNQSWRGGLSRIMGHDVGTGALLIGALMLTALVAVLAWRSLGSVAGERDRLASLLVIQIFGLVASPVAWTHHWVWVVPLMIWLFHGPWRAKPGARLLGWLWFVLMVVSVPTLLSSAQPSIHDISQPWYLAWAGLVYIVAAVATMIWMIVTGRRADSAGDSAADGPGLGRPPVTAHRRGTEDAPEQDDPDRGDGQR</sequence>
<keyword evidence="2" id="KW-1003">Cell membrane</keyword>
<evidence type="ECO:0000256" key="2">
    <source>
        <dbReference type="ARBA" id="ARBA00022475"/>
    </source>
</evidence>
<dbReference type="AlphaFoldDB" id="A0AAV2WJ71"/>
<organism evidence="10 11">
    <name type="scientific">Mycolicibacterium neoaurum</name>
    <name type="common">Mycobacterium neoaurum</name>
    <dbReference type="NCBI Taxonomy" id="1795"/>
    <lineage>
        <taxon>Bacteria</taxon>
        <taxon>Bacillati</taxon>
        <taxon>Actinomycetota</taxon>
        <taxon>Actinomycetes</taxon>
        <taxon>Mycobacteriales</taxon>
        <taxon>Mycobacteriaceae</taxon>
        <taxon>Mycolicibacterium</taxon>
    </lineage>
</organism>
<evidence type="ECO:0000313" key="11">
    <source>
        <dbReference type="Proteomes" id="UP000028864"/>
    </source>
</evidence>
<evidence type="ECO:0000256" key="3">
    <source>
        <dbReference type="ARBA" id="ARBA00022679"/>
    </source>
</evidence>
<gene>
    <name evidence="10" type="primary">pimE_2</name>
    <name evidence="10" type="ORF">BN1047_02106</name>
</gene>
<evidence type="ECO:0000256" key="1">
    <source>
        <dbReference type="ARBA" id="ARBA00004651"/>
    </source>
</evidence>
<dbReference type="Proteomes" id="UP000028864">
    <property type="component" value="Unassembled WGS sequence"/>
</dbReference>
<feature type="transmembrane region" description="Helical" evidence="9">
    <location>
        <begin position="96"/>
        <end position="124"/>
    </location>
</feature>
<dbReference type="NCBIfam" id="NF009915">
    <property type="entry name" value="PRK13375.1"/>
    <property type="match status" value="1"/>
</dbReference>
<feature type="transmembrane region" description="Helical" evidence="9">
    <location>
        <begin position="209"/>
        <end position="230"/>
    </location>
</feature>
<feature type="transmembrane region" description="Helical" evidence="9">
    <location>
        <begin position="131"/>
        <end position="150"/>
    </location>
</feature>
<keyword evidence="3" id="KW-0808">Transferase</keyword>
<comment type="subcellular location">
    <subcellularLocation>
        <location evidence="1">Cell membrane</location>
        <topology evidence="1">Multi-pass membrane protein</topology>
    </subcellularLocation>
</comment>
<feature type="transmembrane region" description="Helical" evidence="9">
    <location>
        <begin position="156"/>
        <end position="175"/>
    </location>
</feature>
<evidence type="ECO:0000256" key="4">
    <source>
        <dbReference type="ARBA" id="ARBA00022692"/>
    </source>
</evidence>
<feature type="transmembrane region" description="Helical" evidence="9">
    <location>
        <begin position="382"/>
        <end position="403"/>
    </location>
</feature>
<feature type="transmembrane region" description="Helical" evidence="9">
    <location>
        <begin position="182"/>
        <end position="203"/>
    </location>
</feature>
<keyword evidence="10" id="KW-0328">Glycosyltransferase</keyword>